<protein>
    <submittedName>
        <fullName evidence="2">Uncharacterized protein</fullName>
    </submittedName>
</protein>
<keyword evidence="3" id="KW-1185">Reference proteome</keyword>
<evidence type="ECO:0000313" key="3">
    <source>
        <dbReference type="Proteomes" id="UP000006753"/>
    </source>
</evidence>
<feature type="compositionally biased region" description="Basic and acidic residues" evidence="1">
    <location>
        <begin position="29"/>
        <end position="67"/>
    </location>
</feature>
<proteinExistence type="predicted"/>
<evidence type="ECO:0000256" key="1">
    <source>
        <dbReference type="SAM" id="MobiDB-lite"/>
    </source>
</evidence>
<dbReference type="AlphaFoldDB" id="K1XKH7"/>
<name>K1XKH7_MARBU</name>
<sequence length="127" mass="15194">MRLLLRESRKTYNILIRSAKQMGQASNNDKNEETDGDKDRDRNKDGDRDKDKDKDKDKDRDKDKDEDKDKDIRLAFRKKLTKWQKIFNLLNYYVGFHLADIINEYAYIMNGNVLFKELKHKFGFAKA</sequence>
<dbReference type="KEGG" id="mbe:MBM_08928"/>
<dbReference type="Proteomes" id="UP000006753">
    <property type="component" value="Unassembled WGS sequence"/>
</dbReference>
<organism evidence="2 3">
    <name type="scientific">Marssonina brunnea f. sp. multigermtubi (strain MB_m1)</name>
    <name type="common">Marssonina leaf spot fungus</name>
    <dbReference type="NCBI Taxonomy" id="1072389"/>
    <lineage>
        <taxon>Eukaryota</taxon>
        <taxon>Fungi</taxon>
        <taxon>Dikarya</taxon>
        <taxon>Ascomycota</taxon>
        <taxon>Pezizomycotina</taxon>
        <taxon>Leotiomycetes</taxon>
        <taxon>Helotiales</taxon>
        <taxon>Drepanopezizaceae</taxon>
        <taxon>Drepanopeziza</taxon>
    </lineage>
</organism>
<reference evidence="2 3" key="1">
    <citation type="journal article" date="2012" name="BMC Genomics">
        <title>Sequencing the genome of Marssonina brunnea reveals fungus-poplar co-evolution.</title>
        <authorList>
            <person name="Zhu S."/>
            <person name="Cao Y.-Z."/>
            <person name="Jiang C."/>
            <person name="Tan B.-Y."/>
            <person name="Wang Z."/>
            <person name="Feng S."/>
            <person name="Zhang L."/>
            <person name="Su X.-H."/>
            <person name="Brejova B."/>
            <person name="Vinar T."/>
            <person name="Xu M."/>
            <person name="Wang M.-X."/>
            <person name="Zhang S.-G."/>
            <person name="Huang M.-R."/>
            <person name="Wu R."/>
            <person name="Zhou Y."/>
        </authorList>
    </citation>
    <scope>NUCLEOTIDE SEQUENCE [LARGE SCALE GENOMIC DNA]</scope>
    <source>
        <strain evidence="2 3">MB_m1</strain>
    </source>
</reference>
<dbReference type="HOGENOM" id="CLU_1971013_0_0_1"/>
<evidence type="ECO:0000313" key="2">
    <source>
        <dbReference type="EMBL" id="EKD12974.1"/>
    </source>
</evidence>
<dbReference type="InParanoid" id="K1XKH7"/>
<gene>
    <name evidence="2" type="ORF">MBM_08928</name>
</gene>
<accession>K1XKH7</accession>
<dbReference type="EMBL" id="JH921453">
    <property type="protein sequence ID" value="EKD12974.1"/>
    <property type="molecule type" value="Genomic_DNA"/>
</dbReference>
<feature type="region of interest" description="Disordered" evidence="1">
    <location>
        <begin position="16"/>
        <end position="67"/>
    </location>
</feature>